<dbReference type="RefSeq" id="WP_109707594.1">
    <property type="nucleotide sequence ID" value="NZ_QGDB01000006.1"/>
</dbReference>
<dbReference type="Pfam" id="PF13406">
    <property type="entry name" value="SLT_2"/>
    <property type="match status" value="1"/>
</dbReference>
<dbReference type="InterPro" id="IPR043426">
    <property type="entry name" value="MltB-like"/>
</dbReference>
<protein>
    <submittedName>
        <fullName evidence="3">Murein transglycosylase</fullName>
    </submittedName>
</protein>
<feature type="chain" id="PRO_5016326973" evidence="1">
    <location>
        <begin position="30"/>
        <end position="275"/>
    </location>
</feature>
<dbReference type="Gene3D" id="1.10.8.350">
    <property type="entry name" value="Bacterial muramidase"/>
    <property type="match status" value="1"/>
</dbReference>
<dbReference type="SUPFAM" id="SSF53955">
    <property type="entry name" value="Lysozyme-like"/>
    <property type="match status" value="1"/>
</dbReference>
<dbReference type="EMBL" id="QGDB01000006">
    <property type="protein sequence ID" value="PWL16789.1"/>
    <property type="molecule type" value="Genomic_DNA"/>
</dbReference>
<keyword evidence="1" id="KW-0732">Signal</keyword>
<reference evidence="3 4" key="1">
    <citation type="submission" date="2018-05" db="EMBL/GenBank/DDBJ databases">
        <title>Comparative genomic sequence analysis between strain HN4 and CCM 8460T (Falsochrobactrum ovis) will provide more evidence to prove that HN4 is a new species of Falsochrobactrum.</title>
        <authorList>
            <person name="Lyu W."/>
            <person name="Sun L."/>
            <person name="Yao L."/>
        </authorList>
    </citation>
    <scope>NUCLEOTIDE SEQUENCE [LARGE SCALE GENOMIC DNA]</scope>
    <source>
        <strain evidence="3 4">HN4</strain>
    </source>
</reference>
<dbReference type="GO" id="GO:0009253">
    <property type="term" value="P:peptidoglycan catabolic process"/>
    <property type="evidence" value="ECO:0007669"/>
    <property type="project" value="TreeGrafter"/>
</dbReference>
<gene>
    <name evidence="3" type="ORF">DKP76_14865</name>
</gene>
<dbReference type="GO" id="GO:0008933">
    <property type="term" value="F:peptidoglycan lytic transglycosylase activity"/>
    <property type="evidence" value="ECO:0007669"/>
    <property type="project" value="TreeGrafter"/>
</dbReference>
<dbReference type="AlphaFoldDB" id="A0A316J7N0"/>
<organism evidence="3 4">
    <name type="scientific">Falsochrobactrum shanghaiense</name>
    <dbReference type="NCBI Taxonomy" id="2201899"/>
    <lineage>
        <taxon>Bacteria</taxon>
        <taxon>Pseudomonadati</taxon>
        <taxon>Pseudomonadota</taxon>
        <taxon>Alphaproteobacteria</taxon>
        <taxon>Hyphomicrobiales</taxon>
        <taxon>Brucellaceae</taxon>
        <taxon>Falsochrobactrum</taxon>
    </lineage>
</organism>
<name>A0A316J7N0_9HYPH</name>
<feature type="domain" description="Transglycosylase SLT" evidence="2">
    <location>
        <begin position="40"/>
        <end position="242"/>
    </location>
</feature>
<evidence type="ECO:0000259" key="2">
    <source>
        <dbReference type="Pfam" id="PF13406"/>
    </source>
</evidence>
<dbReference type="PANTHER" id="PTHR30163:SF8">
    <property type="entry name" value="LYTIC MUREIN TRANSGLYCOSYLASE"/>
    <property type="match status" value="1"/>
</dbReference>
<evidence type="ECO:0000256" key="1">
    <source>
        <dbReference type="SAM" id="SignalP"/>
    </source>
</evidence>
<dbReference type="InterPro" id="IPR031304">
    <property type="entry name" value="SLT_2"/>
</dbReference>
<dbReference type="Proteomes" id="UP000245865">
    <property type="component" value="Unassembled WGS sequence"/>
</dbReference>
<evidence type="ECO:0000313" key="3">
    <source>
        <dbReference type="EMBL" id="PWL16789.1"/>
    </source>
</evidence>
<keyword evidence="4" id="KW-1185">Reference proteome</keyword>
<dbReference type="PANTHER" id="PTHR30163">
    <property type="entry name" value="MEMBRANE-BOUND LYTIC MUREIN TRANSGLYCOSYLASE B"/>
    <property type="match status" value="1"/>
</dbReference>
<dbReference type="Gene3D" id="1.10.530.10">
    <property type="match status" value="1"/>
</dbReference>
<feature type="signal peptide" evidence="1">
    <location>
        <begin position="1"/>
        <end position="29"/>
    </location>
</feature>
<sequence>MAFVAKGRSLTAAAVLAIGMIAGTGSAIAAQCGNDGAGYNAWLQSTIKEAQARGIGPSAIQALSGTNYARATINADRNQKSFKLSYEEFKRVRGTDTIIKRGRSIKQQNAALLANIEKRYGVPAGPLIAIWGMETAFGSYLGKQHTLSAVATLAYDCRRSAFFTEQLYAALQLIDRQDLAPNAIGAMHGEIGQTQFLPVNVLRYGVDGDGSGHIDMVGSKADALYSTANFLVGHGWQRGAGYQPGEPNFVAIQGWNAASVYQRAIAEMGKAIDGK</sequence>
<dbReference type="OrthoDB" id="9808544at2"/>
<proteinExistence type="predicted"/>
<dbReference type="InterPro" id="IPR023346">
    <property type="entry name" value="Lysozyme-like_dom_sf"/>
</dbReference>
<evidence type="ECO:0000313" key="4">
    <source>
        <dbReference type="Proteomes" id="UP000245865"/>
    </source>
</evidence>
<accession>A0A316J7N0</accession>
<comment type="caution">
    <text evidence="3">The sequence shown here is derived from an EMBL/GenBank/DDBJ whole genome shotgun (WGS) entry which is preliminary data.</text>
</comment>